<protein>
    <submittedName>
        <fullName evidence="2">Uncharacterized protein</fullName>
    </submittedName>
</protein>
<evidence type="ECO:0000256" key="1">
    <source>
        <dbReference type="SAM" id="Phobius"/>
    </source>
</evidence>
<accession>A0A6B0USR5</accession>
<evidence type="ECO:0000313" key="2">
    <source>
        <dbReference type="EMBL" id="MXU92830.1"/>
    </source>
</evidence>
<reference evidence="2" key="1">
    <citation type="submission" date="2019-12" db="EMBL/GenBank/DDBJ databases">
        <title>An insight into the sialome of adult female Ixodes ricinus ticks feeding for 6 days.</title>
        <authorList>
            <person name="Perner J."/>
            <person name="Ribeiro J.M.C."/>
        </authorList>
    </citation>
    <scope>NUCLEOTIDE SEQUENCE</scope>
    <source>
        <strain evidence="2">Semi-engorged</strain>
        <tissue evidence="2">Salivary glands</tissue>
    </source>
</reference>
<dbReference type="AlphaFoldDB" id="A0A6B0USR5"/>
<keyword evidence="1" id="KW-0812">Transmembrane</keyword>
<keyword evidence="1" id="KW-1133">Transmembrane helix</keyword>
<keyword evidence="1" id="KW-0472">Membrane</keyword>
<feature type="transmembrane region" description="Helical" evidence="1">
    <location>
        <begin position="48"/>
        <end position="70"/>
    </location>
</feature>
<dbReference type="EMBL" id="GIFC01010747">
    <property type="protein sequence ID" value="MXU92830.1"/>
    <property type="molecule type" value="Transcribed_RNA"/>
</dbReference>
<organism evidence="2">
    <name type="scientific">Ixodes ricinus</name>
    <name type="common">Common tick</name>
    <name type="synonym">Acarus ricinus</name>
    <dbReference type="NCBI Taxonomy" id="34613"/>
    <lineage>
        <taxon>Eukaryota</taxon>
        <taxon>Metazoa</taxon>
        <taxon>Ecdysozoa</taxon>
        <taxon>Arthropoda</taxon>
        <taxon>Chelicerata</taxon>
        <taxon>Arachnida</taxon>
        <taxon>Acari</taxon>
        <taxon>Parasitiformes</taxon>
        <taxon>Ixodida</taxon>
        <taxon>Ixodoidea</taxon>
        <taxon>Ixodidae</taxon>
        <taxon>Ixodinae</taxon>
        <taxon>Ixodes</taxon>
    </lineage>
</organism>
<sequence length="138" mass="15629">MIHKVRMSRDVYTRMLTVSILWMLRAFSSILMSMGALAQHTLARKETIVPANITPTFSMLTAMFEFFFFLRGGGRKFFYVSQRMFRVLQACVVEGRPSSTGSLAGLGLARLVLCGCTETPASSFRRNWSDNDAERQDQ</sequence>
<name>A0A6B0USR5_IXORI</name>
<proteinExistence type="predicted"/>